<accession>A0A670I9M9</accession>
<evidence type="ECO:0000256" key="1">
    <source>
        <dbReference type="ARBA" id="ARBA00009228"/>
    </source>
</evidence>
<dbReference type="Pfam" id="PF00089">
    <property type="entry name" value="Trypsin"/>
    <property type="match status" value="1"/>
</dbReference>
<dbReference type="CDD" id="cd00190">
    <property type="entry name" value="Tryp_SPc"/>
    <property type="match status" value="1"/>
</dbReference>
<protein>
    <recommendedName>
        <fullName evidence="6">Peptidase S1 domain-containing protein</fullName>
    </recommendedName>
</protein>
<dbReference type="PANTHER" id="PTHR24252:SF21">
    <property type="entry name" value="TRANSMEMBRANE SERINE PROTEASE 12"/>
    <property type="match status" value="1"/>
</dbReference>
<keyword evidence="4" id="KW-0720">Serine protease</keyword>
<organism evidence="7 8">
    <name type="scientific">Podarcis muralis</name>
    <name type="common">Wall lizard</name>
    <name type="synonym">Lacerta muralis</name>
    <dbReference type="NCBI Taxonomy" id="64176"/>
    <lineage>
        <taxon>Eukaryota</taxon>
        <taxon>Metazoa</taxon>
        <taxon>Chordata</taxon>
        <taxon>Craniata</taxon>
        <taxon>Vertebrata</taxon>
        <taxon>Euteleostomi</taxon>
        <taxon>Lepidosauria</taxon>
        <taxon>Squamata</taxon>
        <taxon>Bifurcata</taxon>
        <taxon>Unidentata</taxon>
        <taxon>Episquamata</taxon>
        <taxon>Laterata</taxon>
        <taxon>Lacertibaenia</taxon>
        <taxon>Lacertidae</taxon>
        <taxon>Podarcis</taxon>
    </lineage>
</organism>
<dbReference type="InterPro" id="IPR043504">
    <property type="entry name" value="Peptidase_S1_PA_chymotrypsin"/>
</dbReference>
<dbReference type="PANTHER" id="PTHR24252">
    <property type="entry name" value="ACROSIN-RELATED"/>
    <property type="match status" value="1"/>
</dbReference>
<dbReference type="PROSITE" id="PS50240">
    <property type="entry name" value="TRYPSIN_DOM"/>
    <property type="match status" value="1"/>
</dbReference>
<reference evidence="7" key="2">
    <citation type="submission" date="2025-08" db="UniProtKB">
        <authorList>
            <consortium name="Ensembl"/>
        </authorList>
    </citation>
    <scope>IDENTIFICATION</scope>
</reference>
<reference evidence="7 8" key="1">
    <citation type="journal article" date="2019" name="Proc. Natl. Acad. Sci. U.S.A.">
        <title>Regulatory changes in pterin and carotenoid genes underlie balanced color polymorphisms in the wall lizard.</title>
        <authorList>
            <person name="Andrade P."/>
            <person name="Pinho C."/>
            <person name="Perez I de Lanuza G."/>
            <person name="Afonso S."/>
            <person name="Brejcha J."/>
            <person name="Rubin C.J."/>
            <person name="Wallerman O."/>
            <person name="Pereira P."/>
            <person name="Sabatino S.J."/>
            <person name="Bellati A."/>
            <person name="Pellitteri-Rosa D."/>
            <person name="Bosakova Z."/>
            <person name="Bunikis I."/>
            <person name="Carretero M.A."/>
            <person name="Feiner N."/>
            <person name="Marsik P."/>
            <person name="Pauperio F."/>
            <person name="Salvi D."/>
            <person name="Soler L."/>
            <person name="While G.M."/>
            <person name="Uller T."/>
            <person name="Font E."/>
            <person name="Andersson L."/>
            <person name="Carneiro M."/>
        </authorList>
    </citation>
    <scope>NUCLEOTIDE SEQUENCE</scope>
</reference>
<dbReference type="InterPro" id="IPR001314">
    <property type="entry name" value="Peptidase_S1A"/>
</dbReference>
<dbReference type="SUPFAM" id="SSF50494">
    <property type="entry name" value="Trypsin-like serine proteases"/>
    <property type="match status" value="1"/>
</dbReference>
<keyword evidence="2" id="KW-0645">Protease</keyword>
<dbReference type="PROSITE" id="PS00134">
    <property type="entry name" value="TRYPSIN_HIS"/>
    <property type="match status" value="1"/>
</dbReference>
<dbReference type="InterPro" id="IPR009003">
    <property type="entry name" value="Peptidase_S1_PA"/>
</dbReference>
<comment type="similarity">
    <text evidence="1">Belongs to the peptidase S1 family. Snake venom subfamily.</text>
</comment>
<dbReference type="Gene3D" id="2.40.10.10">
    <property type="entry name" value="Trypsin-like serine proteases"/>
    <property type="match status" value="2"/>
</dbReference>
<dbReference type="FunFam" id="2.40.10.10:FF:000060">
    <property type="entry name" value="Acrosin"/>
    <property type="match status" value="1"/>
</dbReference>
<dbReference type="AlphaFoldDB" id="A0A670I9M9"/>
<dbReference type="InterPro" id="IPR018114">
    <property type="entry name" value="TRYPSIN_HIS"/>
</dbReference>
<dbReference type="PRINTS" id="PR00722">
    <property type="entry name" value="CHYMOTRYPSIN"/>
</dbReference>
<feature type="domain" description="Peptidase S1" evidence="6">
    <location>
        <begin position="86"/>
        <end position="271"/>
    </location>
</feature>
<evidence type="ECO:0000256" key="2">
    <source>
        <dbReference type="ARBA" id="ARBA00022670"/>
    </source>
</evidence>
<evidence type="ECO:0000256" key="3">
    <source>
        <dbReference type="ARBA" id="ARBA00022801"/>
    </source>
</evidence>
<dbReference type="GO" id="GO:0005576">
    <property type="term" value="C:extracellular region"/>
    <property type="evidence" value="ECO:0007669"/>
    <property type="project" value="UniProtKB-ARBA"/>
</dbReference>
<sequence>MKVQLKIIQHLANCITFTTTGRKRKWSTKTFSNFQVVWGERFGNQCPKEFLIICTFLNLPLTFTGGNHHYCGTRPLMDEKKTESRIIGGHDAMVGSWPWQVSLQHYTIGLGYFHLCGGSLITNNTVLTAAHCVKKNRNAAFWRAVIAVHHLHAHNYYTRKRRVSTITVHSDYDSESYENDIALFTLIKHVKYNNYIQPVCIPENDTIDMYPCYIAGWGNTKEKGVGKLILQEAQVDVFPLRLCNRYDSYAGRLTENMVCAGSLTGRVDSCQVKWRIYNKKINTKAEGNWRKKGMFFPNMDSKDYINKETIILVEV</sequence>
<reference evidence="7" key="3">
    <citation type="submission" date="2025-09" db="UniProtKB">
        <authorList>
            <consortium name="Ensembl"/>
        </authorList>
    </citation>
    <scope>IDENTIFICATION</scope>
</reference>
<dbReference type="InterPro" id="IPR001254">
    <property type="entry name" value="Trypsin_dom"/>
</dbReference>
<dbReference type="SMART" id="SM00020">
    <property type="entry name" value="Tryp_SPc"/>
    <property type="match status" value="1"/>
</dbReference>
<evidence type="ECO:0000256" key="4">
    <source>
        <dbReference type="ARBA" id="ARBA00022825"/>
    </source>
</evidence>
<evidence type="ECO:0000259" key="6">
    <source>
        <dbReference type="PROSITE" id="PS50240"/>
    </source>
</evidence>
<dbReference type="GeneTree" id="ENSGT00940000165418"/>
<keyword evidence="8" id="KW-1185">Reference proteome</keyword>
<dbReference type="GO" id="GO:0004252">
    <property type="term" value="F:serine-type endopeptidase activity"/>
    <property type="evidence" value="ECO:0007669"/>
    <property type="project" value="InterPro"/>
</dbReference>
<dbReference type="GO" id="GO:0006508">
    <property type="term" value="P:proteolysis"/>
    <property type="evidence" value="ECO:0007669"/>
    <property type="project" value="UniProtKB-KW"/>
</dbReference>
<name>A0A670I9M9_PODMU</name>
<evidence type="ECO:0000313" key="8">
    <source>
        <dbReference type="Proteomes" id="UP000472272"/>
    </source>
</evidence>
<keyword evidence="3" id="KW-0378">Hydrolase</keyword>
<evidence type="ECO:0000256" key="5">
    <source>
        <dbReference type="ARBA" id="ARBA00023157"/>
    </source>
</evidence>
<proteinExistence type="inferred from homology"/>
<evidence type="ECO:0000313" key="7">
    <source>
        <dbReference type="Ensembl" id="ENSPMRP00000008585.1"/>
    </source>
</evidence>
<dbReference type="Proteomes" id="UP000472272">
    <property type="component" value="Chromosome 2"/>
</dbReference>
<keyword evidence="5" id="KW-1015">Disulfide bond</keyword>
<dbReference type="Ensembl" id="ENSPMRT00000009176.1">
    <property type="protein sequence ID" value="ENSPMRP00000008585.1"/>
    <property type="gene ID" value="ENSPMRG00000005800.1"/>
</dbReference>